<keyword evidence="4 5" id="KW-0472">Membrane</keyword>
<evidence type="ECO:0000256" key="3">
    <source>
        <dbReference type="ARBA" id="ARBA00022989"/>
    </source>
</evidence>
<dbReference type="OrthoDB" id="1077582at2759"/>
<comment type="subcellular location">
    <subcellularLocation>
        <location evidence="1">Membrane</location>
        <topology evidence="1">Multi-pass membrane protein</topology>
    </subcellularLocation>
</comment>
<evidence type="ECO:0000256" key="5">
    <source>
        <dbReference type="SAM" id="Phobius"/>
    </source>
</evidence>
<evidence type="ECO:0000313" key="8">
    <source>
        <dbReference type="Proteomes" id="UP000266272"/>
    </source>
</evidence>
<protein>
    <submittedName>
        <fullName evidence="7">Cytochrome p450 monooxygenase</fullName>
    </submittedName>
</protein>
<dbReference type="EMBL" id="PXOA01000162">
    <property type="protein sequence ID" value="RFU79343.1"/>
    <property type="molecule type" value="Genomic_DNA"/>
</dbReference>
<dbReference type="AlphaFoldDB" id="A0A395NTT7"/>
<keyword evidence="7" id="KW-0560">Oxidoreductase</keyword>
<proteinExistence type="predicted"/>
<evidence type="ECO:0000259" key="6">
    <source>
        <dbReference type="Pfam" id="PF13813"/>
    </source>
</evidence>
<reference evidence="7 8" key="1">
    <citation type="journal article" date="2018" name="PLoS Pathog.">
        <title>Evolution of structural diversity of trichothecenes, a family of toxins produced by plant pathogenic and entomopathogenic fungi.</title>
        <authorList>
            <person name="Proctor R.H."/>
            <person name="McCormick S.P."/>
            <person name="Kim H.S."/>
            <person name="Cardoza R.E."/>
            <person name="Stanley A.M."/>
            <person name="Lindo L."/>
            <person name="Kelly A."/>
            <person name="Brown D.W."/>
            <person name="Lee T."/>
            <person name="Vaughan M.M."/>
            <person name="Alexander N.J."/>
            <person name="Busman M."/>
            <person name="Gutierrez S."/>
        </authorList>
    </citation>
    <scope>NUCLEOTIDE SEQUENCE [LARGE SCALE GENOMIC DNA]</scope>
    <source>
        <strain evidence="7 8">IBT 40837</strain>
    </source>
</reference>
<dbReference type="InterPro" id="IPR032805">
    <property type="entry name" value="Wax_synthase_dom"/>
</dbReference>
<feature type="transmembrane region" description="Helical" evidence="5">
    <location>
        <begin position="342"/>
        <end position="361"/>
    </location>
</feature>
<keyword evidence="2 5" id="KW-0812">Transmembrane</keyword>
<dbReference type="Pfam" id="PF13813">
    <property type="entry name" value="MBOAT_2"/>
    <property type="match status" value="1"/>
</dbReference>
<evidence type="ECO:0000256" key="1">
    <source>
        <dbReference type="ARBA" id="ARBA00004141"/>
    </source>
</evidence>
<evidence type="ECO:0000256" key="2">
    <source>
        <dbReference type="ARBA" id="ARBA00022692"/>
    </source>
</evidence>
<sequence length="386" mass="43038">MDAHVHPQPLYLLLCAVAIFEASLFCLPPHSLHRAAAIALLAAVTYSFQLSLLEYFPNRAFLSITLGATWTTFLNAFEILIVSNVGPQDPGLQLANPGKPICQAFRAATLPFNWRRIGTKWQIKVPASTKDGSIPGRVRFLFRRLSLLTACYLFMDLSTAGPPPDPNMITREKQTISYLLAGTGATSEDVGFRVITTVIYLISAALGVIGLYNLLAVVAVLCGDQPQSWPPIWQGWPSQAYSVRRFWGVSSNYYHQGLRKALSGPADWIVDLVIPRGNLISRYSRLALAFFLSAILHHQAEGSETGQLIFFSSQALGIISEDIVFKLYSFSPIQLPRHIERALGYLWVLVWLVCLVPYWSYSTMRTIDDPVRDRATFGVFKKILSK</sequence>
<organism evidence="7 8">
    <name type="scientific">Trichoderma arundinaceum</name>
    <dbReference type="NCBI Taxonomy" id="490622"/>
    <lineage>
        <taxon>Eukaryota</taxon>
        <taxon>Fungi</taxon>
        <taxon>Dikarya</taxon>
        <taxon>Ascomycota</taxon>
        <taxon>Pezizomycotina</taxon>
        <taxon>Sordariomycetes</taxon>
        <taxon>Hypocreomycetidae</taxon>
        <taxon>Hypocreales</taxon>
        <taxon>Hypocreaceae</taxon>
        <taxon>Trichoderma</taxon>
    </lineage>
</organism>
<keyword evidence="7" id="KW-0503">Monooxygenase</keyword>
<feature type="domain" description="Wax synthase" evidence="6">
    <location>
        <begin position="229"/>
        <end position="300"/>
    </location>
</feature>
<accession>A0A395NTT7</accession>
<feature type="transmembrane region" description="Helical" evidence="5">
    <location>
        <begin position="34"/>
        <end position="53"/>
    </location>
</feature>
<dbReference type="STRING" id="490622.A0A395NTT7"/>
<evidence type="ECO:0000313" key="7">
    <source>
        <dbReference type="EMBL" id="RFU79343.1"/>
    </source>
</evidence>
<dbReference type="GO" id="GO:0004497">
    <property type="term" value="F:monooxygenase activity"/>
    <property type="evidence" value="ECO:0007669"/>
    <property type="project" value="UniProtKB-KW"/>
</dbReference>
<keyword evidence="3 5" id="KW-1133">Transmembrane helix</keyword>
<gene>
    <name evidence="7" type="ORF">TARUN_2879</name>
</gene>
<evidence type="ECO:0000256" key="4">
    <source>
        <dbReference type="ARBA" id="ARBA00023136"/>
    </source>
</evidence>
<name>A0A395NTT7_TRIAR</name>
<dbReference type="GO" id="GO:0016020">
    <property type="term" value="C:membrane"/>
    <property type="evidence" value="ECO:0007669"/>
    <property type="project" value="UniProtKB-SubCell"/>
</dbReference>
<keyword evidence="8" id="KW-1185">Reference proteome</keyword>
<dbReference type="Proteomes" id="UP000266272">
    <property type="component" value="Unassembled WGS sequence"/>
</dbReference>
<comment type="caution">
    <text evidence="7">The sequence shown here is derived from an EMBL/GenBank/DDBJ whole genome shotgun (WGS) entry which is preliminary data.</text>
</comment>
<feature type="transmembrane region" description="Helical" evidence="5">
    <location>
        <begin position="198"/>
        <end position="222"/>
    </location>
</feature>
<feature type="transmembrane region" description="Helical" evidence="5">
    <location>
        <begin position="60"/>
        <end position="82"/>
    </location>
</feature>